<dbReference type="Proteomes" id="UP000188637">
    <property type="component" value="Unassembled WGS sequence"/>
</dbReference>
<dbReference type="EMBL" id="LJHD01000103">
    <property type="protein sequence ID" value="ONI44566.1"/>
    <property type="molecule type" value="Genomic_DNA"/>
</dbReference>
<evidence type="ECO:0000313" key="1">
    <source>
        <dbReference type="EMBL" id="ONI44566.1"/>
    </source>
</evidence>
<evidence type="ECO:0000313" key="2">
    <source>
        <dbReference type="Proteomes" id="UP000188637"/>
    </source>
</evidence>
<accession>A0ACC8XIC2</accession>
<proteinExistence type="predicted"/>
<keyword evidence="1" id="KW-0560">Oxidoreductase</keyword>
<protein>
    <submittedName>
        <fullName evidence="1">Antibiotic biosynthesis monooxygenase</fullName>
    </submittedName>
</protein>
<name>A0ACC8XIC2_9FIRM</name>
<reference evidence="1" key="1">
    <citation type="submission" date="2016-08" db="EMBL/GenBank/DDBJ databases">
        <authorList>
            <person name="Ngugi D.K."/>
            <person name="Miyake S."/>
            <person name="Stingl U."/>
        </authorList>
    </citation>
    <scope>NUCLEOTIDE SEQUENCE</scope>
    <source>
        <strain evidence="1">SCG-D08WGA-EpuloA1</strain>
    </source>
</reference>
<organism evidence="1 2">
    <name type="scientific">Candidatus Epulonipiscium fishelsonii</name>
    <dbReference type="NCBI Taxonomy" id="77094"/>
    <lineage>
        <taxon>Bacteria</taxon>
        <taxon>Bacillati</taxon>
        <taxon>Bacillota</taxon>
        <taxon>Clostridia</taxon>
        <taxon>Lachnospirales</taxon>
        <taxon>Lachnospiraceae</taxon>
        <taxon>Candidatus Epulonipiscium</taxon>
    </lineage>
</organism>
<comment type="caution">
    <text evidence="1">The sequence shown here is derived from an EMBL/GenBank/DDBJ whole genome shotgun (WGS) entry which is preliminary data.</text>
</comment>
<keyword evidence="2" id="KW-1185">Reference proteome</keyword>
<keyword evidence="1" id="KW-0503">Monooxygenase</keyword>
<gene>
    <name evidence="1" type="ORF">AN640_05325</name>
</gene>
<sequence length="96" mass="11332">MAKLTIIGRIQAKPDKIELVRKELLKLIPETEKEKGCIQYDLHQDHKDPAFFLFFENWESKDLWQNHMNSEHLKAYLKATEGCIQDFVLNEMTQIG</sequence>